<evidence type="ECO:0000313" key="1">
    <source>
        <dbReference type="EMBL" id="KAJ8666522.1"/>
    </source>
</evidence>
<evidence type="ECO:0000313" key="2">
    <source>
        <dbReference type="Proteomes" id="UP001239111"/>
    </source>
</evidence>
<gene>
    <name evidence="1" type="ORF">QAD02_008184</name>
</gene>
<proteinExistence type="predicted"/>
<name>A0ACC2N860_9HYME</name>
<dbReference type="Proteomes" id="UP001239111">
    <property type="component" value="Chromosome 4"/>
</dbReference>
<sequence length="680" mass="77177">METIRNPNSSTESLINSVSKKLELTSKPKTLRLKVIWEHQGLNDTAPKQVKKPIDGRGQKDKFVTIRSGEDYTFEEFKDLIINHLRDTCNQSYFSNTKILIRNFQGIKFESFIDEQKNPCSFRKIADKFLMDCARYSIYLVTFAVEGNKKNIASMPTEKKNQIESQVTGNMEGMRSRNGKKKRGKKVQNESSNFLSSSIDNLLSTSDDDVAIVETPPVVTAAQEEYVQGLRGRDPFNDFHGSRRRKTSNLKLCEKISSDPNCGSRSSTSGSEDNDDNSTARLSIRTFSNENSGTFSEKRRKCGIFKTPFDLKEYPRSIKSFRVMSSGTQATTSSSLSKRKYSYTPSSSLRLKISKNHYSSLSFTSNRKQVDEGRAESTINGSSDDTSLDYNIDVEQFNLEDVKDEVDKKGKSIILGKGTFGEVRKVKWHGTTYALKKVTIKYLDIENMNILREIAVMARLRHKNNVYITGCNITEEYCYILMEFVDGQDLGTILFGMNKVDMNDKDRVNWILQLTSAVQYLHHGLKNPVIHRDIKPENILISRSQELKLCDFGFGKVTGGEPSIMESQTPGSELGTVMYLPPEVILLNQKHSTKSDVWSTGLVAVEIYKGRRAESLRQYRKERQLCELLENQKIPDLSSIHDKNMKNALLPCFEADPDERCTIVPVQDFFANLMSSLFSA</sequence>
<reference evidence="1" key="1">
    <citation type="submission" date="2023-04" db="EMBL/GenBank/DDBJ databases">
        <title>A chromosome-level genome assembly of the parasitoid wasp Eretmocerus hayati.</title>
        <authorList>
            <person name="Zhong Y."/>
            <person name="Liu S."/>
            <person name="Liu Y."/>
        </authorList>
    </citation>
    <scope>NUCLEOTIDE SEQUENCE</scope>
    <source>
        <strain evidence="1">ZJU_SS_LIU_2023</strain>
    </source>
</reference>
<protein>
    <submittedName>
        <fullName evidence="1">Uncharacterized protein</fullName>
    </submittedName>
</protein>
<keyword evidence="2" id="KW-1185">Reference proteome</keyword>
<comment type="caution">
    <text evidence="1">The sequence shown here is derived from an EMBL/GenBank/DDBJ whole genome shotgun (WGS) entry which is preliminary data.</text>
</comment>
<dbReference type="EMBL" id="CM056744">
    <property type="protein sequence ID" value="KAJ8666522.1"/>
    <property type="molecule type" value="Genomic_DNA"/>
</dbReference>
<organism evidence="1 2">
    <name type="scientific">Eretmocerus hayati</name>
    <dbReference type="NCBI Taxonomy" id="131215"/>
    <lineage>
        <taxon>Eukaryota</taxon>
        <taxon>Metazoa</taxon>
        <taxon>Ecdysozoa</taxon>
        <taxon>Arthropoda</taxon>
        <taxon>Hexapoda</taxon>
        <taxon>Insecta</taxon>
        <taxon>Pterygota</taxon>
        <taxon>Neoptera</taxon>
        <taxon>Endopterygota</taxon>
        <taxon>Hymenoptera</taxon>
        <taxon>Apocrita</taxon>
        <taxon>Proctotrupomorpha</taxon>
        <taxon>Chalcidoidea</taxon>
        <taxon>Aphelinidae</taxon>
        <taxon>Aphelininae</taxon>
        <taxon>Eretmocerus</taxon>
    </lineage>
</organism>
<accession>A0ACC2N860</accession>